<evidence type="ECO:0000313" key="3">
    <source>
        <dbReference type="EMBL" id="PAU94382.1"/>
    </source>
</evidence>
<feature type="domain" description="Metallo-beta-lactamase" evidence="2">
    <location>
        <begin position="46"/>
        <end position="223"/>
    </location>
</feature>
<dbReference type="GO" id="GO:0016787">
    <property type="term" value="F:hydrolase activity"/>
    <property type="evidence" value="ECO:0007669"/>
    <property type="project" value="UniProtKB-KW"/>
</dbReference>
<evidence type="ECO:0000259" key="2">
    <source>
        <dbReference type="SMART" id="SM00849"/>
    </source>
</evidence>
<accession>A0A2A2GC65</accession>
<dbReference type="CDD" id="cd16282">
    <property type="entry name" value="metallo-hydrolase-like_MBL-fold"/>
    <property type="match status" value="1"/>
</dbReference>
<dbReference type="SUPFAM" id="SSF56281">
    <property type="entry name" value="Metallo-hydrolase/oxidoreductase"/>
    <property type="match status" value="1"/>
</dbReference>
<protein>
    <submittedName>
        <fullName evidence="3">MBL fold metallo-hydrolase</fullName>
    </submittedName>
</protein>
<dbReference type="OrthoDB" id="9769598at2"/>
<dbReference type="InterPro" id="IPR036866">
    <property type="entry name" value="RibonucZ/Hydroxyglut_hydro"/>
</dbReference>
<organism evidence="3 4">
    <name type="scientific">Fodinibius salipaludis</name>
    <dbReference type="NCBI Taxonomy" id="2032627"/>
    <lineage>
        <taxon>Bacteria</taxon>
        <taxon>Pseudomonadati</taxon>
        <taxon>Balneolota</taxon>
        <taxon>Balneolia</taxon>
        <taxon>Balneolales</taxon>
        <taxon>Balneolaceae</taxon>
        <taxon>Fodinibius</taxon>
    </lineage>
</organism>
<dbReference type="InterPro" id="IPR001279">
    <property type="entry name" value="Metallo-B-lactamas"/>
</dbReference>
<gene>
    <name evidence="3" type="ORF">CK503_06155</name>
</gene>
<comment type="caution">
    <text evidence="3">The sequence shown here is derived from an EMBL/GenBank/DDBJ whole genome shotgun (WGS) entry which is preliminary data.</text>
</comment>
<evidence type="ECO:0000256" key="1">
    <source>
        <dbReference type="ARBA" id="ARBA00005250"/>
    </source>
</evidence>
<keyword evidence="4" id="KW-1185">Reference proteome</keyword>
<dbReference type="AlphaFoldDB" id="A0A2A2GC65"/>
<dbReference type="RefSeq" id="WP_095605923.1">
    <property type="nucleotide sequence ID" value="NZ_NSKE01000004.1"/>
</dbReference>
<dbReference type="EMBL" id="NSKE01000004">
    <property type="protein sequence ID" value="PAU94382.1"/>
    <property type="molecule type" value="Genomic_DNA"/>
</dbReference>
<evidence type="ECO:0000313" key="4">
    <source>
        <dbReference type="Proteomes" id="UP000218831"/>
    </source>
</evidence>
<name>A0A2A2GC65_9BACT</name>
<dbReference type="Proteomes" id="UP000218831">
    <property type="component" value="Unassembled WGS sequence"/>
</dbReference>
<comment type="similarity">
    <text evidence="1">Belongs to the metallo-beta-lactamase superfamily. Class-B beta-lactamase family.</text>
</comment>
<dbReference type="Pfam" id="PF00753">
    <property type="entry name" value="Lactamase_B"/>
    <property type="match status" value="1"/>
</dbReference>
<proteinExistence type="inferred from homology"/>
<dbReference type="PANTHER" id="PTHR42951">
    <property type="entry name" value="METALLO-BETA-LACTAMASE DOMAIN-CONTAINING"/>
    <property type="match status" value="1"/>
</dbReference>
<dbReference type="SMART" id="SM00849">
    <property type="entry name" value="Lactamase_B"/>
    <property type="match status" value="1"/>
</dbReference>
<dbReference type="PANTHER" id="PTHR42951:SF4">
    <property type="entry name" value="ACYL-COENZYME A THIOESTERASE MBLAC2"/>
    <property type="match status" value="1"/>
</dbReference>
<dbReference type="GO" id="GO:0017001">
    <property type="term" value="P:antibiotic catabolic process"/>
    <property type="evidence" value="ECO:0007669"/>
    <property type="project" value="UniProtKB-ARBA"/>
</dbReference>
<reference evidence="3 4" key="1">
    <citation type="submission" date="2017-08" db="EMBL/GenBank/DDBJ databases">
        <title>Aliifodinibius alkalisoli sp. nov., isolated from saline alkaline soil.</title>
        <authorList>
            <person name="Liu D."/>
            <person name="Zhang G."/>
        </authorList>
    </citation>
    <scope>NUCLEOTIDE SEQUENCE [LARGE SCALE GENOMIC DNA]</scope>
    <source>
        <strain evidence="3 4">WN023</strain>
    </source>
</reference>
<sequence>MDRRQFLLRSSLLAAGAALPFKSLLANSRENFTTLRRNVGYFTERGGTIGWLASSNAMVVVDSQYPETAKNCLNGLRDKTDQPLNLLINTHHHGDHTGGNPTFKGVAKKIVAHENVPKLMKKANEESDGEGNTAYPETTYSESWKMDLGDETIHAKYYGPGHTGGDSVVYFEKANVVHMGDLVFNRMNPYTDRPSGASIQNWVKILSTVAEEYPADAIYIFGHAKPEYGVTGEKEDLGVMKDYLTAVLDHAQKGIDEGLSKDEITDKKSLEEFDHFLYADFWTLSDNLGVAYEELTQS</sequence>
<keyword evidence="3" id="KW-0378">Hydrolase</keyword>
<dbReference type="InterPro" id="IPR050855">
    <property type="entry name" value="NDM-1-like"/>
</dbReference>
<dbReference type="Gene3D" id="3.60.15.10">
    <property type="entry name" value="Ribonuclease Z/Hydroxyacylglutathione hydrolase-like"/>
    <property type="match status" value="1"/>
</dbReference>